<feature type="repeat" description="WD" evidence="4">
    <location>
        <begin position="274"/>
        <end position="316"/>
    </location>
</feature>
<evidence type="ECO:0000256" key="1">
    <source>
        <dbReference type="ARBA" id="ARBA00022553"/>
    </source>
</evidence>
<dbReference type="PANTHER" id="PTHR14091">
    <property type="entry name" value="PERIODIC TRYPTOPHAN PROTEIN 1"/>
    <property type="match status" value="1"/>
</dbReference>
<dbReference type="Proteomes" id="UP000027920">
    <property type="component" value="Unassembled WGS sequence"/>
</dbReference>
<feature type="compositionally biased region" description="Acidic residues" evidence="5">
    <location>
        <begin position="523"/>
        <end position="534"/>
    </location>
</feature>
<evidence type="ECO:0000256" key="5">
    <source>
        <dbReference type="SAM" id="MobiDB-lite"/>
    </source>
</evidence>
<dbReference type="PANTHER" id="PTHR14091:SF0">
    <property type="entry name" value="PERIODIC TRYPTOPHAN PROTEIN 1 HOMOLOG"/>
    <property type="match status" value="1"/>
</dbReference>
<dbReference type="SMART" id="SM00320">
    <property type="entry name" value="WD40"/>
    <property type="match status" value="5"/>
</dbReference>
<dbReference type="OrthoDB" id="270624at2759"/>
<dbReference type="InterPro" id="IPR001680">
    <property type="entry name" value="WD40_rpt"/>
</dbReference>
<feature type="compositionally biased region" description="Polar residues" evidence="5">
    <location>
        <begin position="247"/>
        <end position="256"/>
    </location>
</feature>
<name>A0A072P7L7_9EURO</name>
<feature type="compositionally biased region" description="Basic and acidic residues" evidence="5">
    <location>
        <begin position="42"/>
        <end position="59"/>
    </location>
</feature>
<comment type="caution">
    <text evidence="6">The sequence shown here is derived from an EMBL/GenBank/DDBJ whole genome shotgun (WGS) entry which is preliminary data.</text>
</comment>
<dbReference type="AlphaFoldDB" id="A0A072P7L7"/>
<dbReference type="EMBL" id="AMGV01000022">
    <property type="protein sequence ID" value="KEF51610.1"/>
    <property type="molecule type" value="Genomic_DNA"/>
</dbReference>
<dbReference type="InterPro" id="IPR036322">
    <property type="entry name" value="WD40_repeat_dom_sf"/>
</dbReference>
<dbReference type="GO" id="GO:0006364">
    <property type="term" value="P:rRNA processing"/>
    <property type="evidence" value="ECO:0007669"/>
    <property type="project" value="InterPro"/>
</dbReference>
<dbReference type="SUPFAM" id="SSF50978">
    <property type="entry name" value="WD40 repeat-like"/>
    <property type="match status" value="1"/>
</dbReference>
<proteinExistence type="predicted"/>
<dbReference type="InterPro" id="IPR015943">
    <property type="entry name" value="WD40/YVTN_repeat-like_dom_sf"/>
</dbReference>
<evidence type="ECO:0000256" key="2">
    <source>
        <dbReference type="ARBA" id="ARBA00022574"/>
    </source>
</evidence>
<dbReference type="Pfam" id="PF00400">
    <property type="entry name" value="WD40"/>
    <property type="match status" value="3"/>
</dbReference>
<gene>
    <name evidence="6" type="ORF">A1O9_12245</name>
</gene>
<dbReference type="PROSITE" id="PS50082">
    <property type="entry name" value="WD_REPEATS_2"/>
    <property type="match status" value="2"/>
</dbReference>
<dbReference type="PROSITE" id="PS00678">
    <property type="entry name" value="WD_REPEATS_1"/>
    <property type="match status" value="2"/>
</dbReference>
<protein>
    <submittedName>
        <fullName evidence="6">Uncharacterized protein</fullName>
    </submittedName>
</protein>
<dbReference type="PRINTS" id="PR00320">
    <property type="entry name" value="GPROTEINBRPT"/>
</dbReference>
<dbReference type="InterPro" id="IPR020472">
    <property type="entry name" value="WD40_PAC1"/>
</dbReference>
<dbReference type="Gene3D" id="2.130.10.10">
    <property type="entry name" value="YVTN repeat-like/Quinoprotein amine dehydrogenase"/>
    <property type="match status" value="2"/>
</dbReference>
<reference evidence="6 7" key="1">
    <citation type="submission" date="2013-03" db="EMBL/GenBank/DDBJ databases">
        <title>The Genome Sequence of Exophiala aquamarina CBS 119918.</title>
        <authorList>
            <consortium name="The Broad Institute Genomics Platform"/>
            <person name="Cuomo C."/>
            <person name="de Hoog S."/>
            <person name="Gorbushina A."/>
            <person name="Walker B."/>
            <person name="Young S.K."/>
            <person name="Zeng Q."/>
            <person name="Gargeya S."/>
            <person name="Fitzgerald M."/>
            <person name="Haas B."/>
            <person name="Abouelleil A."/>
            <person name="Allen A.W."/>
            <person name="Alvarado L."/>
            <person name="Arachchi H.M."/>
            <person name="Berlin A.M."/>
            <person name="Chapman S.B."/>
            <person name="Gainer-Dewar J."/>
            <person name="Goldberg J."/>
            <person name="Griggs A."/>
            <person name="Gujja S."/>
            <person name="Hansen M."/>
            <person name="Howarth C."/>
            <person name="Imamovic A."/>
            <person name="Ireland A."/>
            <person name="Larimer J."/>
            <person name="McCowan C."/>
            <person name="Murphy C."/>
            <person name="Pearson M."/>
            <person name="Poon T.W."/>
            <person name="Priest M."/>
            <person name="Roberts A."/>
            <person name="Saif S."/>
            <person name="Shea T."/>
            <person name="Sisk P."/>
            <person name="Sykes S."/>
            <person name="Wortman J."/>
            <person name="Nusbaum C."/>
            <person name="Birren B."/>
        </authorList>
    </citation>
    <scope>NUCLEOTIDE SEQUENCE [LARGE SCALE GENOMIC DNA]</scope>
    <source>
        <strain evidence="6 7">CBS 119918</strain>
    </source>
</reference>
<keyword evidence="7" id="KW-1185">Reference proteome</keyword>
<evidence type="ECO:0000256" key="3">
    <source>
        <dbReference type="ARBA" id="ARBA00022737"/>
    </source>
</evidence>
<dbReference type="PROSITE" id="PS50294">
    <property type="entry name" value="WD_REPEATS_REGION"/>
    <property type="match status" value="2"/>
</dbReference>
<feature type="compositionally biased region" description="Basic residues" evidence="5">
    <location>
        <begin position="261"/>
        <end position="270"/>
    </location>
</feature>
<keyword evidence="2 4" id="KW-0853">WD repeat</keyword>
<evidence type="ECO:0000256" key="4">
    <source>
        <dbReference type="PROSITE-ProRule" id="PRU00221"/>
    </source>
</evidence>
<evidence type="ECO:0000313" key="7">
    <source>
        <dbReference type="Proteomes" id="UP000027920"/>
    </source>
</evidence>
<organism evidence="6 7">
    <name type="scientific">Exophiala aquamarina CBS 119918</name>
    <dbReference type="NCBI Taxonomy" id="1182545"/>
    <lineage>
        <taxon>Eukaryota</taxon>
        <taxon>Fungi</taxon>
        <taxon>Dikarya</taxon>
        <taxon>Ascomycota</taxon>
        <taxon>Pezizomycotina</taxon>
        <taxon>Eurotiomycetes</taxon>
        <taxon>Chaetothyriomycetidae</taxon>
        <taxon>Chaetothyriales</taxon>
        <taxon>Herpotrichiellaceae</taxon>
        <taxon>Exophiala</taxon>
    </lineage>
</organism>
<dbReference type="GO" id="GO:0005634">
    <property type="term" value="C:nucleus"/>
    <property type="evidence" value="ECO:0007669"/>
    <property type="project" value="TreeGrafter"/>
</dbReference>
<keyword evidence="1" id="KW-0597">Phosphoprotein</keyword>
<evidence type="ECO:0000313" key="6">
    <source>
        <dbReference type="EMBL" id="KEF51610.1"/>
    </source>
</evidence>
<dbReference type="GeneID" id="25287139"/>
<dbReference type="RefSeq" id="XP_013254200.1">
    <property type="nucleotide sequence ID" value="XM_013398746.1"/>
</dbReference>
<keyword evidence="3" id="KW-0677">Repeat</keyword>
<feature type="region of interest" description="Disordered" evidence="5">
    <location>
        <begin position="244"/>
        <end position="272"/>
    </location>
</feature>
<dbReference type="FunFam" id="2.130.10.10:FF:000457">
    <property type="entry name" value="rRNA processing protein Pwp1"/>
    <property type="match status" value="1"/>
</dbReference>
<feature type="region of interest" description="Disordered" evidence="5">
    <location>
        <begin position="42"/>
        <end position="93"/>
    </location>
</feature>
<dbReference type="STRING" id="1182545.A0A072P7L7"/>
<dbReference type="InterPro" id="IPR019775">
    <property type="entry name" value="WD40_repeat_CS"/>
</dbReference>
<dbReference type="HOGENOM" id="CLU_023867_0_1_1"/>
<feature type="region of interest" description="Disordered" evidence="5">
    <location>
        <begin position="513"/>
        <end position="553"/>
    </location>
</feature>
<dbReference type="VEuPathDB" id="FungiDB:A1O9_12245"/>
<dbReference type="InterPro" id="IPR044285">
    <property type="entry name" value="PWP1"/>
</dbReference>
<accession>A0A072P7L7</accession>
<sequence length="553" mass="61020">MSMTLATTWVRRGAAAQFPTKYQVDEAELGRISQLARLQLEDAREDLHEAQTSETKKDNDSDDSDPENGVPTGEASGAIKHPKDGGNDDDDLKEYHLEDYDEDPVDEQGENFALFGNVSSLAYHAPHEQDPYLVLPPGEQDSDDEREELQVLATDNLILAAKVEDEVAHLEVLVYEDDSDNLYVHHDIMLPAVPLAVEWVDVPVGKEAGTRTSGNFVAIGTMSPEIEIWDLDVVDSMYPNAILGQEPANTDQNGEGSSSTRKSKKKKKKVKANDKYHVDAVLALAANRQHRNLLASASADKTVKLWDLNTGKCAKSYTMHKDKVCALDWHPTESTILLSGSYDRTVVATDMRAPDAIAPKWVVEADVERVRWNIHDPNFFYVTTEGGTVHYFDARDVPTSQDSPSKPVWTLQAHDSPVSAFDINPSIPGLLATGSDDKKVKLWNVQNNVPGLVVTRNLEVGRIFAAQFAPDPEVAFRLSVAGSKGQLQVWDISTNPAVRNTFASRVKLPETNGEERLIGVNQDGEEEDDEDDNEGGMGTAREAQDGWESMDED</sequence>
<feature type="repeat" description="WD" evidence="4">
    <location>
        <begin position="411"/>
        <end position="447"/>
    </location>
</feature>